<reference evidence="1 2" key="1">
    <citation type="submission" date="2020-03" db="EMBL/GenBank/DDBJ databases">
        <authorList>
            <person name="Wu Y."/>
            <person name="Qu Y."/>
        </authorList>
    </citation>
    <scope>NUCLEOTIDE SEQUENCE [LARGE SCALE GENOMIC DNA]</scope>
</reference>
<dbReference type="Proteomes" id="UP000502327">
    <property type="component" value="Segment"/>
</dbReference>
<name>A0A6H0XAH2_9CAUD</name>
<accession>A0A6H0XAH2</accession>
<evidence type="ECO:0000313" key="1">
    <source>
        <dbReference type="EMBL" id="QIW91393.1"/>
    </source>
</evidence>
<dbReference type="Pfam" id="PF11113">
    <property type="entry name" value="Phage_head_chap"/>
    <property type="match status" value="1"/>
</dbReference>
<sequence>MIWKNLMNKDDLDLEIIDESPSSEGEEERKERLFNESLKIIKSAMENVIQEIVIKLEDGSTHIVYVTKLDWVDGKVVMDFAVLDQERKAELAPHVEKCITMQLQDAFNKRSKKKFKFL</sequence>
<keyword evidence="2" id="KW-1185">Reference proteome</keyword>
<organism evidence="1 2">
    <name type="scientific">Escherichia phage vB_EcoM_IME537</name>
    <dbReference type="NCBI Taxonomy" id="2724310"/>
    <lineage>
        <taxon>Viruses</taxon>
        <taxon>Duplodnaviria</taxon>
        <taxon>Heunggongvirae</taxon>
        <taxon>Uroviricota</taxon>
        <taxon>Caudoviricetes</taxon>
        <taxon>Pantevenvirales</taxon>
        <taxon>Straboviridae</taxon>
        <taxon>Tevenvirinae</taxon>
        <taxon>Tequatrovirus</taxon>
        <taxon>Tequatrovirus ime537</taxon>
    </lineage>
</organism>
<dbReference type="KEGG" id="vg:65059753"/>
<dbReference type="GeneID" id="65059753"/>
<evidence type="ECO:0000313" key="2">
    <source>
        <dbReference type="Proteomes" id="UP000502327"/>
    </source>
</evidence>
<dbReference type="InterPro" id="IPR021049">
    <property type="entry name" value="Phage_T4_Gp40"/>
</dbReference>
<proteinExistence type="predicted"/>
<protein>
    <submittedName>
        <fullName evidence="1">Putative head vertex assembly chaperone</fullName>
    </submittedName>
</protein>
<dbReference type="EMBL" id="MT179807">
    <property type="protein sequence ID" value="QIW91393.1"/>
    <property type="molecule type" value="Genomic_DNA"/>
</dbReference>
<dbReference type="RefSeq" id="YP_010071082.1">
    <property type="nucleotide sequence ID" value="NC_054921.1"/>
</dbReference>